<dbReference type="GO" id="GO:0016491">
    <property type="term" value="F:oxidoreductase activity"/>
    <property type="evidence" value="ECO:0007669"/>
    <property type="project" value="UniProtKB-KW"/>
</dbReference>
<dbReference type="eggNOG" id="COG0655">
    <property type="taxonomic scope" value="Bacteria"/>
</dbReference>
<keyword evidence="2" id="KW-0288">FMN</keyword>
<dbReference type="InterPro" id="IPR036527">
    <property type="entry name" value="SCP2_sterol-bd_dom_sf"/>
</dbReference>
<dbReference type="EMBL" id="AJGH01000074">
    <property type="protein sequence ID" value="EIC95642.1"/>
    <property type="molecule type" value="Genomic_DNA"/>
</dbReference>
<dbReference type="SUPFAM" id="SSF55718">
    <property type="entry name" value="SCP-like"/>
    <property type="match status" value="1"/>
</dbReference>
<keyword evidence="1" id="KW-0285">Flavoprotein</keyword>
<dbReference type="InterPro" id="IPR051796">
    <property type="entry name" value="ISF_SsuE-like"/>
</dbReference>
<evidence type="ECO:0000256" key="3">
    <source>
        <dbReference type="SAM" id="Phobius"/>
    </source>
</evidence>
<dbReference type="Proteomes" id="UP000005039">
    <property type="component" value="Unassembled WGS sequence"/>
</dbReference>
<feature type="transmembrane region" description="Helical" evidence="3">
    <location>
        <begin position="443"/>
        <end position="464"/>
    </location>
</feature>
<evidence type="ECO:0000259" key="4">
    <source>
        <dbReference type="Pfam" id="PF02525"/>
    </source>
</evidence>
<feature type="transmembrane region" description="Helical" evidence="3">
    <location>
        <begin position="485"/>
        <end position="503"/>
    </location>
</feature>
<dbReference type="Gene3D" id="3.30.1050.10">
    <property type="entry name" value="SCP2 sterol-binding domain"/>
    <property type="match status" value="1"/>
</dbReference>
<proteinExistence type="predicted"/>
<dbReference type="EC" id="1.7.-.-" evidence="5"/>
<feature type="transmembrane region" description="Helical" evidence="3">
    <location>
        <begin position="419"/>
        <end position="437"/>
    </location>
</feature>
<feature type="domain" description="Flavodoxin-like fold" evidence="4">
    <location>
        <begin position="1"/>
        <end position="141"/>
    </location>
</feature>
<gene>
    <name evidence="5" type="ORF">HMPREF9970_0149</name>
</gene>
<evidence type="ECO:0000313" key="6">
    <source>
        <dbReference type="Proteomes" id="UP000005039"/>
    </source>
</evidence>
<feature type="transmembrane region" description="Helical" evidence="3">
    <location>
        <begin position="380"/>
        <end position="407"/>
    </location>
</feature>
<name>I0R7I4_9FIRM</name>
<dbReference type="InterPro" id="IPR003680">
    <property type="entry name" value="Flavodoxin_fold"/>
</dbReference>
<keyword evidence="3" id="KW-0812">Transmembrane</keyword>
<dbReference type="PANTHER" id="PTHR43278">
    <property type="entry name" value="NAD(P)H-DEPENDENT FMN-CONTAINING OXIDOREDUCTASE YWQN-RELATED"/>
    <property type="match status" value="1"/>
</dbReference>
<keyword evidence="3" id="KW-1133">Transmembrane helix</keyword>
<dbReference type="AlphaFoldDB" id="I0R7I4"/>
<keyword evidence="6" id="KW-1185">Reference proteome</keyword>
<dbReference type="InterPro" id="IPR029039">
    <property type="entry name" value="Flavoprotein-like_sf"/>
</dbReference>
<evidence type="ECO:0000256" key="2">
    <source>
        <dbReference type="ARBA" id="ARBA00022643"/>
    </source>
</evidence>
<evidence type="ECO:0000256" key="1">
    <source>
        <dbReference type="ARBA" id="ARBA00022630"/>
    </source>
</evidence>
<keyword evidence="5" id="KW-0560">Oxidoreductase</keyword>
<feature type="transmembrane region" description="Helical" evidence="3">
    <location>
        <begin position="509"/>
        <end position="534"/>
    </location>
</feature>
<dbReference type="Gene3D" id="3.40.50.360">
    <property type="match status" value="1"/>
</dbReference>
<sequence>MNILLINASPKGDKSNTFKLSKAFCDGICEQTSANLEILDLARLNIKDCRGCFVCWRDTPSVCCIKDDMGDCLEKIKTADIIVWSFPLYYFGLPSRVKAFLDRQLPLSLPFMNKNAHGGSHPHRYDDSHQKNVLISTCGFYTTENNYSAVTTQFDRIFGENNYTSIFCAQGELFRVEELRSLTEPYLEQVKKAGKEFISGGIKEDTVNILNTALLPREIFEQMADASWGIELPAENPDSDIQSFNTPLAKDDESLVFTKQMACLYNKSSWDGSDKILELFYTDIDKHYQIILGKDGFKILNENFLNFTTKIETPFSVWQQISRGEISGEEALMEHKYRVYGDFTFMMNWDKYFGIGTTQNKNEKSGNDEHSKKSNMNLLLFPWIIAWTLISINPTVGGFISILACSILPFMYLKYKPVIFEYISIVMINLLSLLSVLGYDTTILVPLSYLLFGVLWFVTLFLRVPLTAYYSLNEFSRKNPLENKLFLRTNRIITGYFAVLYLLTPIWTYFLLISSFGAFTGAVNSVLPAVFVAFTNKFKDFYPKYYMTKRV</sequence>
<dbReference type="PANTHER" id="PTHR43278:SF2">
    <property type="entry name" value="IRON-SULFUR FLAVOPROTEIN"/>
    <property type="match status" value="1"/>
</dbReference>
<dbReference type="RefSeq" id="WP_008754118.1">
    <property type="nucleotide sequence ID" value="NZ_AJGH01000074.1"/>
</dbReference>
<accession>I0R7I4</accession>
<protein>
    <submittedName>
        <fullName evidence="5">Flavin reductase</fullName>
        <ecNumber evidence="5">1.7.-.-</ecNumber>
    </submittedName>
</protein>
<comment type="caution">
    <text evidence="5">The sequence shown here is derived from an EMBL/GenBank/DDBJ whole genome shotgun (WGS) entry which is preliminary data.</text>
</comment>
<dbReference type="Pfam" id="PF02525">
    <property type="entry name" value="Flavodoxin_2"/>
    <property type="match status" value="1"/>
</dbReference>
<reference evidence="5 6" key="1">
    <citation type="submission" date="2012-03" db="EMBL/GenBank/DDBJ databases">
        <authorList>
            <person name="Durkin A.S."/>
            <person name="McCorrison J."/>
            <person name="Torralba M."/>
            <person name="Gillis M."/>
            <person name="Methe B."/>
            <person name="Sutton G."/>
            <person name="Nelson K.E."/>
        </authorList>
    </citation>
    <scope>NUCLEOTIDE SEQUENCE [LARGE SCALE GENOMIC DNA]</scope>
    <source>
        <strain evidence="5 6">F0468</strain>
    </source>
</reference>
<organism evidence="5 6">
    <name type="scientific">Lachnoanaerobaculum saburreum F0468</name>
    <dbReference type="NCBI Taxonomy" id="1095750"/>
    <lineage>
        <taxon>Bacteria</taxon>
        <taxon>Bacillati</taxon>
        <taxon>Bacillota</taxon>
        <taxon>Clostridia</taxon>
        <taxon>Lachnospirales</taxon>
        <taxon>Lachnospiraceae</taxon>
        <taxon>Lachnoanaerobaculum</taxon>
    </lineage>
</organism>
<evidence type="ECO:0000313" key="5">
    <source>
        <dbReference type="EMBL" id="EIC95642.1"/>
    </source>
</evidence>
<keyword evidence="3" id="KW-0472">Membrane</keyword>
<dbReference type="OrthoDB" id="9805976at2"/>
<dbReference type="SUPFAM" id="SSF52218">
    <property type="entry name" value="Flavoproteins"/>
    <property type="match status" value="1"/>
</dbReference>
<dbReference type="PATRIC" id="fig|1095750.3.peg.1583"/>